<dbReference type="EMBL" id="AP019695">
    <property type="protein sequence ID" value="BBK21936.1"/>
    <property type="molecule type" value="Genomic_DNA"/>
</dbReference>
<accession>A0A6N4TFK6</accession>
<proteinExistence type="predicted"/>
<dbReference type="Gene3D" id="3.50.30.10">
    <property type="entry name" value="Phosphohistidine domain"/>
    <property type="match status" value="1"/>
</dbReference>
<dbReference type="RefSeq" id="WP_197743638.1">
    <property type="nucleotide sequence ID" value="NZ_AP019695.1"/>
</dbReference>
<name>A0A6N4TFK6_9FIRM</name>
<reference evidence="2" key="1">
    <citation type="submission" date="2019-05" db="EMBL/GenBank/DDBJ databases">
        <title>Complete genome sequencing of Absiella argi strain JCM 30884.</title>
        <authorList>
            <person name="Sakamoto M."/>
            <person name="Murakami T."/>
            <person name="Mori H."/>
        </authorList>
    </citation>
    <scope>NUCLEOTIDE SEQUENCE [LARGE SCALE GENOMIC DNA]</scope>
    <source>
        <strain evidence="2">JCM 30884</strain>
    </source>
</reference>
<dbReference type="AlphaFoldDB" id="A0A6N4TFK6"/>
<evidence type="ECO:0000313" key="1">
    <source>
        <dbReference type="EMBL" id="BBK21936.1"/>
    </source>
</evidence>
<sequence>MEIRSIWQSYGRKSVVSATNNWFHTGELVLYCACSMNRQPACLLFSNTIDSLAAVWLEDISMPVIDCLEDEFLTYVKDGMEITVKEDGVVCVQ</sequence>
<evidence type="ECO:0000313" key="2">
    <source>
        <dbReference type="Proteomes" id="UP000464754"/>
    </source>
</evidence>
<evidence type="ECO:0008006" key="3">
    <source>
        <dbReference type="Google" id="ProtNLM"/>
    </source>
</evidence>
<gene>
    <name evidence="1" type="ORF">Aargi30884_08390</name>
</gene>
<protein>
    <recommendedName>
        <fullName evidence="3">Aconitase X swivel domain-containing protein</fullName>
    </recommendedName>
</protein>
<dbReference type="Proteomes" id="UP000464754">
    <property type="component" value="Chromosome"/>
</dbReference>
<dbReference type="KEGG" id="aarg:Aargi30884_08390"/>
<organism evidence="1 2">
    <name type="scientific">Amedibacterium intestinale</name>
    <dbReference type="NCBI Taxonomy" id="2583452"/>
    <lineage>
        <taxon>Bacteria</taxon>
        <taxon>Bacillati</taxon>
        <taxon>Bacillota</taxon>
        <taxon>Erysipelotrichia</taxon>
        <taxon>Erysipelotrichales</taxon>
        <taxon>Erysipelotrichaceae</taxon>
        <taxon>Amedibacterium</taxon>
    </lineage>
</organism>
<keyword evidence="2" id="KW-1185">Reference proteome</keyword>